<keyword evidence="5" id="KW-0235">DNA replication</keyword>
<evidence type="ECO:0000256" key="2">
    <source>
        <dbReference type="ARBA" id="ARBA00012417"/>
    </source>
</evidence>
<accession>A0A914LYD1</accession>
<keyword evidence="3" id="KW-0808">Transferase</keyword>
<dbReference type="InterPro" id="IPR004868">
    <property type="entry name" value="DNA-dir_DNA_pol_B_mt/vir"/>
</dbReference>
<dbReference type="GO" id="GO:0006260">
    <property type="term" value="P:DNA replication"/>
    <property type="evidence" value="ECO:0007669"/>
    <property type="project" value="UniProtKB-KW"/>
</dbReference>
<keyword evidence="10" id="KW-1185">Reference proteome</keyword>
<comment type="catalytic activity">
    <reaction evidence="8">
        <text>DNA(n) + a 2'-deoxyribonucleoside 5'-triphosphate = DNA(n+1) + diphosphate</text>
        <dbReference type="Rhea" id="RHEA:22508"/>
        <dbReference type="Rhea" id="RHEA-COMP:17339"/>
        <dbReference type="Rhea" id="RHEA-COMP:17340"/>
        <dbReference type="ChEBI" id="CHEBI:33019"/>
        <dbReference type="ChEBI" id="CHEBI:61560"/>
        <dbReference type="ChEBI" id="CHEBI:173112"/>
        <dbReference type="EC" id="2.7.7.7"/>
    </reaction>
</comment>
<dbReference type="Proteomes" id="UP000887563">
    <property type="component" value="Unplaced"/>
</dbReference>
<sequence length="726" mass="84086">MDDQPPKKYTRFTIENLLGLQSLFSIFQSGSGMKKKPEEYVERLENDITHNSKFNFVKAHSKFSIKELPEDPEELLKGIFQLLIDEAVEESRKRGFEPEQIGCVVSSPLLDHDIWVPVRDRNENTVEAILNRFLLVAQSFRQKDVTLWGQPFTVTITTVNKSKLPKQRQLPGAGRNLPPVHHRVNEQSLIKASLSNSFCLFYALTATLMHGISKWYRVKFSRYLRSERGMTNRFKEDTIELMEQIGAPDSQQEYNAEEWVPIVVDYWNNKYRGQYKFKVFVFGSLGHYKPLFKYGPNDFDTPIILYYNNKHFDGVKSASGIFGRLYCLSCEKVYDKPTNHSISCKSRCNKCSRVGPNFPCIIIDGFRKLCQVCNKIFFNNNCYQHHLQSGFCNKSKQCEKCGVIWNVKDNNKRGRQGHVCGERHCSTCNDYHIPKRGCFIKPLDPKDNKNYRIVAFDLETMQHRPSGNGKQHEPNFICAKVTCPECILDEKECKVCGDRRTITFSHKPFTKTAVDKMVVTSDPLGAFVEWILNDLPQEYDTFAFSHFGGRFDMVLVFKEIFLRGFTPEMLKKGNKMYEMKLISRGKNKGSIIFRDSFNLMPMSLAALVPAFALQVEEKPFFPHLANHPNNYGKEIFPSPSDYIADGMMPDKRKLFDEWYQQHRHEPFNLEESLAAYCTNDVEILMAALIAFRNEFIEVSKREAGQRPASDKGHDFIKKKKFFPKFI</sequence>
<dbReference type="InterPro" id="IPR012337">
    <property type="entry name" value="RNaseH-like_sf"/>
</dbReference>
<evidence type="ECO:0000256" key="8">
    <source>
        <dbReference type="ARBA" id="ARBA00049244"/>
    </source>
</evidence>
<dbReference type="InterPro" id="IPR036397">
    <property type="entry name" value="RNaseH_sf"/>
</dbReference>
<evidence type="ECO:0000259" key="9">
    <source>
        <dbReference type="Pfam" id="PF03175"/>
    </source>
</evidence>
<name>A0A914LYD1_MELIC</name>
<dbReference type="Gene3D" id="3.30.420.10">
    <property type="entry name" value="Ribonuclease H-like superfamily/Ribonuclease H"/>
    <property type="match status" value="1"/>
</dbReference>
<dbReference type="SUPFAM" id="SSF53098">
    <property type="entry name" value="Ribonuclease H-like"/>
    <property type="match status" value="1"/>
</dbReference>
<dbReference type="EC" id="2.7.7.7" evidence="2"/>
<dbReference type="Pfam" id="PF03175">
    <property type="entry name" value="DNA_pol_B_2"/>
    <property type="match status" value="1"/>
</dbReference>
<dbReference type="WBParaSite" id="Minc3s00922g18920">
    <property type="protein sequence ID" value="Minc3s00922g18920"/>
    <property type="gene ID" value="Minc3s00922g18920"/>
</dbReference>
<dbReference type="GO" id="GO:0003677">
    <property type="term" value="F:DNA binding"/>
    <property type="evidence" value="ECO:0007669"/>
    <property type="project" value="UniProtKB-KW"/>
</dbReference>
<keyword evidence="6" id="KW-0239">DNA-directed DNA polymerase</keyword>
<keyword evidence="7" id="KW-0238">DNA-binding</keyword>
<comment type="similarity">
    <text evidence="1">Belongs to the DNA polymerase type-B family.</text>
</comment>
<dbReference type="PANTHER" id="PTHR33568">
    <property type="entry name" value="DNA POLYMERASE"/>
    <property type="match status" value="1"/>
</dbReference>
<protein>
    <recommendedName>
        <fullName evidence="2">DNA-directed DNA polymerase</fullName>
        <ecNumber evidence="2">2.7.7.7</ecNumber>
    </recommendedName>
</protein>
<dbReference type="AlphaFoldDB" id="A0A914LYD1"/>
<proteinExistence type="inferred from homology"/>
<dbReference type="GO" id="GO:0000166">
    <property type="term" value="F:nucleotide binding"/>
    <property type="evidence" value="ECO:0007669"/>
    <property type="project" value="InterPro"/>
</dbReference>
<evidence type="ECO:0000256" key="4">
    <source>
        <dbReference type="ARBA" id="ARBA00022695"/>
    </source>
</evidence>
<evidence type="ECO:0000256" key="5">
    <source>
        <dbReference type="ARBA" id="ARBA00022705"/>
    </source>
</evidence>
<evidence type="ECO:0000313" key="10">
    <source>
        <dbReference type="Proteomes" id="UP000887563"/>
    </source>
</evidence>
<evidence type="ECO:0000256" key="3">
    <source>
        <dbReference type="ARBA" id="ARBA00022679"/>
    </source>
</evidence>
<evidence type="ECO:0000256" key="1">
    <source>
        <dbReference type="ARBA" id="ARBA00005755"/>
    </source>
</evidence>
<dbReference type="PANTHER" id="PTHR33568:SF3">
    <property type="entry name" value="DNA-DIRECTED DNA POLYMERASE"/>
    <property type="match status" value="1"/>
</dbReference>
<evidence type="ECO:0000256" key="7">
    <source>
        <dbReference type="ARBA" id="ARBA00023125"/>
    </source>
</evidence>
<evidence type="ECO:0000256" key="6">
    <source>
        <dbReference type="ARBA" id="ARBA00022932"/>
    </source>
</evidence>
<keyword evidence="4" id="KW-0548">Nucleotidyltransferase</keyword>
<reference evidence="11" key="1">
    <citation type="submission" date="2022-11" db="UniProtKB">
        <authorList>
            <consortium name="WormBaseParasite"/>
        </authorList>
    </citation>
    <scope>IDENTIFICATION</scope>
</reference>
<feature type="domain" description="DNA-directed DNA polymerase family B mitochondria/virus" evidence="9">
    <location>
        <begin position="541"/>
        <end position="695"/>
    </location>
</feature>
<organism evidence="10 11">
    <name type="scientific">Meloidogyne incognita</name>
    <name type="common">Southern root-knot nematode worm</name>
    <name type="synonym">Oxyuris incognita</name>
    <dbReference type="NCBI Taxonomy" id="6306"/>
    <lineage>
        <taxon>Eukaryota</taxon>
        <taxon>Metazoa</taxon>
        <taxon>Ecdysozoa</taxon>
        <taxon>Nematoda</taxon>
        <taxon>Chromadorea</taxon>
        <taxon>Rhabditida</taxon>
        <taxon>Tylenchina</taxon>
        <taxon>Tylenchomorpha</taxon>
        <taxon>Tylenchoidea</taxon>
        <taxon>Meloidogynidae</taxon>
        <taxon>Meloidogyninae</taxon>
        <taxon>Meloidogyne</taxon>
        <taxon>Meloidogyne incognita group</taxon>
    </lineage>
</organism>
<dbReference type="GO" id="GO:0003887">
    <property type="term" value="F:DNA-directed DNA polymerase activity"/>
    <property type="evidence" value="ECO:0007669"/>
    <property type="project" value="UniProtKB-KW"/>
</dbReference>
<evidence type="ECO:0000313" key="11">
    <source>
        <dbReference type="WBParaSite" id="Minc3s00922g18920"/>
    </source>
</evidence>